<reference evidence="2 3" key="1">
    <citation type="submission" date="2019-01" db="EMBL/GenBank/DDBJ databases">
        <title>Vibrio BEI176 sp. nov, a marine bacterium isolated from China: eastern marignal seas.</title>
        <authorList>
            <person name="Li B."/>
        </authorList>
    </citation>
    <scope>NUCLEOTIDE SEQUENCE [LARGE SCALE GENOMIC DNA]</scope>
    <source>
        <strain evidence="2 3">BEI176</strain>
    </source>
</reference>
<organism evidence="2 3">
    <name type="scientific">Vibrio ouci</name>
    <dbReference type="NCBI Taxonomy" id="2499078"/>
    <lineage>
        <taxon>Bacteria</taxon>
        <taxon>Pseudomonadati</taxon>
        <taxon>Pseudomonadota</taxon>
        <taxon>Gammaproteobacteria</taxon>
        <taxon>Vibrionales</taxon>
        <taxon>Vibrionaceae</taxon>
        <taxon>Vibrio</taxon>
    </lineage>
</organism>
<protein>
    <submittedName>
        <fullName evidence="2">Uncharacterized protein</fullName>
    </submittedName>
</protein>
<name>A0A4Y8WB47_9VIBR</name>
<accession>A0A4Y8WB47</accession>
<sequence>MRTVEFSLLLSTGILLTSTPVQAATPFIPDLTKIGNRWTFQTNDNSSDQKTITPKKTACFTKYPSPFDPNGERYRWHLAGDPNTKGYARQEGDQIMMFKVDSSNASRSFVFWEFSERNIGFGTMVSWDDNGDHKFEKIYLERTEGVNCNT</sequence>
<keyword evidence="3" id="KW-1185">Reference proteome</keyword>
<proteinExistence type="predicted"/>
<evidence type="ECO:0000313" key="3">
    <source>
        <dbReference type="Proteomes" id="UP000297753"/>
    </source>
</evidence>
<dbReference type="OrthoDB" id="6287466at2"/>
<dbReference type="Proteomes" id="UP000297753">
    <property type="component" value="Unassembled WGS sequence"/>
</dbReference>
<dbReference type="RefSeq" id="WP_134836724.1">
    <property type="nucleotide sequence ID" value="NZ_SATR01000033.1"/>
</dbReference>
<evidence type="ECO:0000256" key="1">
    <source>
        <dbReference type="SAM" id="SignalP"/>
    </source>
</evidence>
<feature type="signal peptide" evidence="1">
    <location>
        <begin position="1"/>
        <end position="23"/>
    </location>
</feature>
<feature type="chain" id="PRO_5021458855" evidence="1">
    <location>
        <begin position="24"/>
        <end position="150"/>
    </location>
</feature>
<dbReference type="AlphaFoldDB" id="A0A4Y8WB47"/>
<gene>
    <name evidence="2" type="ORF">ELS82_18110</name>
</gene>
<comment type="caution">
    <text evidence="2">The sequence shown here is derived from an EMBL/GenBank/DDBJ whole genome shotgun (WGS) entry which is preliminary data.</text>
</comment>
<keyword evidence="1" id="KW-0732">Signal</keyword>
<dbReference type="EMBL" id="SATR01000033">
    <property type="protein sequence ID" value="TFH90170.1"/>
    <property type="molecule type" value="Genomic_DNA"/>
</dbReference>
<evidence type="ECO:0000313" key="2">
    <source>
        <dbReference type="EMBL" id="TFH90170.1"/>
    </source>
</evidence>